<comment type="caution">
    <text evidence="3">The sequence shown here is derived from an EMBL/GenBank/DDBJ whole genome shotgun (WGS) entry which is preliminary data.</text>
</comment>
<accession>A0AA38WAN0</accession>
<gene>
    <name evidence="3" type="ORF">OSB04_018587</name>
</gene>
<dbReference type="AlphaFoldDB" id="A0AA38WAN0"/>
<dbReference type="PANTHER" id="PTHR31589">
    <property type="entry name" value="PROTEIN, PUTATIVE (DUF239)-RELATED-RELATED"/>
    <property type="match status" value="1"/>
</dbReference>
<dbReference type="EMBL" id="JARYMX010000004">
    <property type="protein sequence ID" value="KAJ9554542.1"/>
    <property type="molecule type" value="Genomic_DNA"/>
</dbReference>
<feature type="domain" description="Neprosin PEP catalytic" evidence="2">
    <location>
        <begin position="111"/>
        <end position="245"/>
    </location>
</feature>
<evidence type="ECO:0000259" key="2">
    <source>
        <dbReference type="PROSITE" id="PS52045"/>
    </source>
</evidence>
<evidence type="ECO:0000256" key="1">
    <source>
        <dbReference type="SAM" id="MobiDB-lite"/>
    </source>
</evidence>
<feature type="region of interest" description="Disordered" evidence="1">
    <location>
        <begin position="52"/>
        <end position="84"/>
    </location>
</feature>
<dbReference type="Proteomes" id="UP001172457">
    <property type="component" value="Chromosome 4"/>
</dbReference>
<organism evidence="3 4">
    <name type="scientific">Centaurea solstitialis</name>
    <name type="common">yellow star-thistle</name>
    <dbReference type="NCBI Taxonomy" id="347529"/>
    <lineage>
        <taxon>Eukaryota</taxon>
        <taxon>Viridiplantae</taxon>
        <taxon>Streptophyta</taxon>
        <taxon>Embryophyta</taxon>
        <taxon>Tracheophyta</taxon>
        <taxon>Spermatophyta</taxon>
        <taxon>Magnoliopsida</taxon>
        <taxon>eudicotyledons</taxon>
        <taxon>Gunneridae</taxon>
        <taxon>Pentapetalae</taxon>
        <taxon>asterids</taxon>
        <taxon>campanulids</taxon>
        <taxon>Asterales</taxon>
        <taxon>Asteraceae</taxon>
        <taxon>Carduoideae</taxon>
        <taxon>Cardueae</taxon>
        <taxon>Centaureinae</taxon>
        <taxon>Centaurea</taxon>
    </lineage>
</organism>
<dbReference type="PANTHER" id="PTHR31589:SF253">
    <property type="entry name" value="NEPROSIN"/>
    <property type="match status" value="1"/>
</dbReference>
<proteinExistence type="predicted"/>
<dbReference type="PROSITE" id="PS52045">
    <property type="entry name" value="NEPROSIN_PEP_CD"/>
    <property type="match status" value="1"/>
</dbReference>
<keyword evidence="4" id="KW-1185">Reference proteome</keyword>
<sequence length="245" mass="27628">MKLIRTHLKKINKPFVKSIKSPDGDIIDCVPFHLQPAFDLPELKSRVLLNSPPEPLNGHSRTRMESSLKQKWSSNGESCPRGTIPIRRTSEDEVLRSGSISRFGKKSNTRSMKNSKEKGLHEYAIGYARGEYYGLNTTLNVWAPKVAPKGFSLSQIWLAADDSTDDLNTIEAGWQVYPSLYGNDAPRLFIFWTSENYKNGCYNLICSGFVQTNNHVALGGAIQPISTYNGPQYDIKLLIWKIFQI</sequence>
<dbReference type="InterPro" id="IPR004314">
    <property type="entry name" value="Neprosin"/>
</dbReference>
<protein>
    <recommendedName>
        <fullName evidence="2">Neprosin PEP catalytic domain-containing protein</fullName>
    </recommendedName>
</protein>
<evidence type="ECO:0000313" key="4">
    <source>
        <dbReference type="Proteomes" id="UP001172457"/>
    </source>
</evidence>
<dbReference type="InterPro" id="IPR053168">
    <property type="entry name" value="Glutamic_endopeptidase"/>
</dbReference>
<dbReference type="Gene3D" id="3.90.1320.10">
    <property type="entry name" value="Outer-capsid protein sigma 3, large lobe"/>
    <property type="match status" value="1"/>
</dbReference>
<dbReference type="Pfam" id="PF03080">
    <property type="entry name" value="Neprosin"/>
    <property type="match status" value="1"/>
</dbReference>
<name>A0AA38WAN0_9ASTR</name>
<reference evidence="3" key="1">
    <citation type="submission" date="2023-03" db="EMBL/GenBank/DDBJ databases">
        <title>Chromosome-scale reference genome and RAD-based genetic map of yellow starthistle (Centaurea solstitialis) reveal putative structural variation and QTLs associated with invader traits.</title>
        <authorList>
            <person name="Reatini B."/>
            <person name="Cang F.A."/>
            <person name="Jiang Q."/>
            <person name="Mckibben M.T.W."/>
            <person name="Barker M.S."/>
            <person name="Rieseberg L.H."/>
            <person name="Dlugosch K.M."/>
        </authorList>
    </citation>
    <scope>NUCLEOTIDE SEQUENCE</scope>
    <source>
        <strain evidence="3">CAN-66</strain>
        <tissue evidence="3">Leaf</tissue>
    </source>
</reference>
<dbReference type="InterPro" id="IPR025521">
    <property type="entry name" value="Neprosin_propep"/>
</dbReference>
<evidence type="ECO:0000313" key="3">
    <source>
        <dbReference type="EMBL" id="KAJ9554542.1"/>
    </source>
</evidence>
<dbReference type="Pfam" id="PF14365">
    <property type="entry name" value="Neprosin_AP"/>
    <property type="match status" value="1"/>
</dbReference>